<dbReference type="RefSeq" id="WP_003148997.1">
    <property type="nucleotide sequence ID" value="NZ_CAADND010000127.1"/>
</dbReference>
<comment type="caution">
    <text evidence="2">The sequence shown here is derived from an EMBL/GenBank/DDBJ whole genome shotgun (WGS) entry which is preliminary data.</text>
</comment>
<protein>
    <submittedName>
        <fullName evidence="2">Uncharacterized protein</fullName>
    </submittedName>
</protein>
<dbReference type="AlphaFoldDB" id="A0A9P1R9E5"/>
<name>A0A9P1R9E5_PSEAI</name>
<feature type="region of interest" description="Disordered" evidence="1">
    <location>
        <begin position="93"/>
        <end position="119"/>
    </location>
</feature>
<evidence type="ECO:0000313" key="3">
    <source>
        <dbReference type="Proteomes" id="UP000045039"/>
    </source>
</evidence>
<proteinExistence type="predicted"/>
<evidence type="ECO:0000313" key="2">
    <source>
        <dbReference type="EMBL" id="CRP80260.1"/>
    </source>
</evidence>
<accession>A0A9P1R9E5</accession>
<reference evidence="3" key="1">
    <citation type="submission" date="2015-06" db="EMBL/GenBank/DDBJ databases">
        <authorList>
            <person name="Radhakrishnan Rajesh"/>
            <person name="Underwood Anthony"/>
            <person name="Al-Shahib Ali"/>
        </authorList>
    </citation>
    <scope>NUCLEOTIDE SEQUENCE [LARGE SCALE GENOMIC DNA]</scope>
    <source>
        <strain evidence="3">P19_London_7_VIM_2_05_10</strain>
    </source>
</reference>
<sequence>MARKERSIPRSNYKFSLDPLHPFERDMDVALKEAIAKERLHFGDDVEQSVVERNAIFELLRIGIETKRRMGILPLGESGTALQTEPVAAVPPAVPTPVSAPASQLPVPSEPPQFDEVGSPRVNGAAVAEAALSAAQNDSQETHDPDAGEQFLEDLMSPDHQSAPIKPALSLLGGLGITSKRGKE</sequence>
<gene>
    <name evidence="2" type="ORF">PAERUG_P19_London_7_VIM_2_05_10_05596</name>
</gene>
<dbReference type="EMBL" id="CVVU01000245">
    <property type="protein sequence ID" value="CRP80260.1"/>
    <property type="molecule type" value="Genomic_DNA"/>
</dbReference>
<organism evidence="2 3">
    <name type="scientific">Pseudomonas aeruginosa</name>
    <dbReference type="NCBI Taxonomy" id="287"/>
    <lineage>
        <taxon>Bacteria</taxon>
        <taxon>Pseudomonadati</taxon>
        <taxon>Pseudomonadota</taxon>
        <taxon>Gammaproteobacteria</taxon>
        <taxon>Pseudomonadales</taxon>
        <taxon>Pseudomonadaceae</taxon>
        <taxon>Pseudomonas</taxon>
    </lineage>
</organism>
<feature type="compositionally biased region" description="Low complexity" evidence="1">
    <location>
        <begin position="93"/>
        <end position="103"/>
    </location>
</feature>
<evidence type="ECO:0000256" key="1">
    <source>
        <dbReference type="SAM" id="MobiDB-lite"/>
    </source>
</evidence>
<dbReference type="Proteomes" id="UP000045039">
    <property type="component" value="Unassembled WGS sequence"/>
</dbReference>